<dbReference type="Gene3D" id="2.102.10.10">
    <property type="entry name" value="Rieske [2Fe-2S] iron-sulphur domain"/>
    <property type="match status" value="1"/>
</dbReference>
<protein>
    <submittedName>
        <fullName evidence="7">Sphingolipid transporter</fullName>
    </submittedName>
</protein>
<dbReference type="InterPro" id="IPR036922">
    <property type="entry name" value="Rieske_2Fe-2S_sf"/>
</dbReference>
<feature type="domain" description="Rieske" evidence="6">
    <location>
        <begin position="77"/>
        <end position="155"/>
    </location>
</feature>
<comment type="caution">
    <text evidence="7">The sequence shown here is derived from an EMBL/GenBank/DDBJ whole genome shotgun (WGS) entry which is preliminary data.</text>
</comment>
<evidence type="ECO:0000256" key="3">
    <source>
        <dbReference type="ARBA" id="ARBA00023004"/>
    </source>
</evidence>
<dbReference type="Proteomes" id="UP001363151">
    <property type="component" value="Unassembled WGS sequence"/>
</dbReference>
<keyword evidence="4" id="KW-0411">Iron-sulfur</keyword>
<evidence type="ECO:0000256" key="5">
    <source>
        <dbReference type="SAM" id="SignalP"/>
    </source>
</evidence>
<keyword evidence="5" id="KW-0732">Signal</keyword>
<keyword evidence="3" id="KW-0408">Iron</keyword>
<evidence type="ECO:0000256" key="1">
    <source>
        <dbReference type="ARBA" id="ARBA00022714"/>
    </source>
</evidence>
<proteinExistence type="predicted"/>
<evidence type="ECO:0000313" key="7">
    <source>
        <dbReference type="EMBL" id="KAK7239857.1"/>
    </source>
</evidence>
<name>A0ABR1FW19_AURAN</name>
<evidence type="ECO:0000313" key="8">
    <source>
        <dbReference type="Proteomes" id="UP001363151"/>
    </source>
</evidence>
<sequence>MARLALVVAACALALGGSLQLNKPTTVAPRAAAKTALGAGFGTDVRKAKKGGKKSRSSAAGLTTDNGWVPLVELECSLEAGEARAVGRSITGKPYLVRRKQDGDVVATSCECGRCEYPLTKSETQVVDGVEQVLCEMCGAAYSLDDGAGVASEAKGNPLFGALLRNKPDKPLSVYPTKELDGGAVYVNITPKSRKAAAIDAM</sequence>
<evidence type="ECO:0000256" key="4">
    <source>
        <dbReference type="ARBA" id="ARBA00023014"/>
    </source>
</evidence>
<reference evidence="7 8" key="1">
    <citation type="submission" date="2024-03" db="EMBL/GenBank/DDBJ databases">
        <title>Aureococcus anophagefferens CCMP1851 and Kratosvirus quantuckense: Draft genome of a second virus-susceptible host strain in the model system.</title>
        <authorList>
            <person name="Chase E."/>
            <person name="Truchon A.R."/>
            <person name="Schepens W."/>
            <person name="Wilhelm S.W."/>
        </authorList>
    </citation>
    <scope>NUCLEOTIDE SEQUENCE [LARGE SCALE GENOMIC DNA]</scope>
    <source>
        <strain evidence="7 8">CCMP1851</strain>
    </source>
</reference>
<keyword evidence="2" id="KW-0479">Metal-binding</keyword>
<dbReference type="SUPFAM" id="SSF50022">
    <property type="entry name" value="ISP domain"/>
    <property type="match status" value="1"/>
</dbReference>
<feature type="signal peptide" evidence="5">
    <location>
        <begin position="1"/>
        <end position="16"/>
    </location>
</feature>
<accession>A0ABR1FW19</accession>
<evidence type="ECO:0000256" key="2">
    <source>
        <dbReference type="ARBA" id="ARBA00022723"/>
    </source>
</evidence>
<evidence type="ECO:0000259" key="6">
    <source>
        <dbReference type="Pfam" id="PF00355"/>
    </source>
</evidence>
<gene>
    <name evidence="7" type="ORF">SO694_00029371</name>
</gene>
<keyword evidence="1" id="KW-0001">2Fe-2S</keyword>
<dbReference type="Pfam" id="PF00355">
    <property type="entry name" value="Rieske"/>
    <property type="match status" value="1"/>
</dbReference>
<keyword evidence="8" id="KW-1185">Reference proteome</keyword>
<dbReference type="EMBL" id="JBBJCI010000222">
    <property type="protein sequence ID" value="KAK7239857.1"/>
    <property type="molecule type" value="Genomic_DNA"/>
</dbReference>
<feature type="chain" id="PRO_5047249690" evidence="5">
    <location>
        <begin position="17"/>
        <end position="202"/>
    </location>
</feature>
<organism evidence="7 8">
    <name type="scientific">Aureococcus anophagefferens</name>
    <name type="common">Harmful bloom alga</name>
    <dbReference type="NCBI Taxonomy" id="44056"/>
    <lineage>
        <taxon>Eukaryota</taxon>
        <taxon>Sar</taxon>
        <taxon>Stramenopiles</taxon>
        <taxon>Ochrophyta</taxon>
        <taxon>Pelagophyceae</taxon>
        <taxon>Pelagomonadales</taxon>
        <taxon>Pelagomonadaceae</taxon>
        <taxon>Aureococcus</taxon>
    </lineage>
</organism>
<dbReference type="InterPro" id="IPR017941">
    <property type="entry name" value="Rieske_2Fe-2S"/>
</dbReference>